<dbReference type="Pfam" id="PF09701">
    <property type="entry name" value="Cas_Cmr5"/>
    <property type="match status" value="1"/>
</dbReference>
<name>A0A080LUL4_9PROT</name>
<sequence>MSTLDQRRAQYAWERANRNTRVDGYREMVKGAPALVMGNGLMATLAYYRSRSGSNERAAQLVLDDVLSWLARRQIVPADFASAMDAFFNAGAQDVMRATDETLAMLRWLRQFADAVEGAR</sequence>
<dbReference type="EMBL" id="JDVG02000424">
    <property type="protein sequence ID" value="KFB72213.1"/>
    <property type="molecule type" value="Genomic_DNA"/>
</dbReference>
<keyword evidence="3" id="KW-0963">Cytoplasm</keyword>
<evidence type="ECO:0000256" key="3">
    <source>
        <dbReference type="ARBA" id="ARBA00022490"/>
    </source>
</evidence>
<dbReference type="Gene3D" id="1.10.520.30">
    <property type="entry name" value="AF1862-like domain"/>
    <property type="match status" value="1"/>
</dbReference>
<evidence type="ECO:0000313" key="6">
    <source>
        <dbReference type="EMBL" id="KFB72213.1"/>
    </source>
</evidence>
<comment type="caution">
    <text evidence="6">The sequence shown here is derived from an EMBL/GenBank/DDBJ whole genome shotgun (WGS) entry which is preliminary data.</text>
</comment>
<evidence type="ECO:0000256" key="1">
    <source>
        <dbReference type="ARBA" id="ARBA00004496"/>
    </source>
</evidence>
<dbReference type="SUPFAM" id="SSF158568">
    <property type="entry name" value="AF1862-like"/>
    <property type="match status" value="1"/>
</dbReference>
<organism evidence="6 7">
    <name type="scientific">Candidatus Accumulibacter phosphatis</name>
    <dbReference type="NCBI Taxonomy" id="327160"/>
    <lineage>
        <taxon>Bacteria</taxon>
        <taxon>Pseudomonadati</taxon>
        <taxon>Pseudomonadota</taxon>
        <taxon>Betaproteobacteria</taxon>
        <taxon>Candidatus Accumulibacter</taxon>
    </lineage>
</organism>
<dbReference type="NCBIfam" id="TIGR01881">
    <property type="entry name" value="cas_Cmr5"/>
    <property type="match status" value="1"/>
</dbReference>
<accession>A0A080LUL4</accession>
<evidence type="ECO:0000256" key="2">
    <source>
        <dbReference type="ARBA" id="ARBA00006161"/>
    </source>
</evidence>
<dbReference type="GO" id="GO:0005737">
    <property type="term" value="C:cytoplasm"/>
    <property type="evidence" value="ECO:0007669"/>
    <property type="project" value="UniProtKB-SubCell"/>
</dbReference>
<comment type="subcellular location">
    <subcellularLocation>
        <location evidence="1">Cytoplasm</location>
    </subcellularLocation>
</comment>
<dbReference type="AlphaFoldDB" id="A0A080LUL4"/>
<gene>
    <name evidence="6" type="ORF">AW09_002604</name>
</gene>
<dbReference type="InterPro" id="IPR023101">
    <property type="entry name" value="AF1862-like_dom_sf"/>
</dbReference>
<dbReference type="InterPro" id="IPR010160">
    <property type="entry name" value="CRISPR-assoc_prot_Cmr5"/>
</dbReference>
<dbReference type="Proteomes" id="UP000020077">
    <property type="component" value="Unassembled WGS sequence"/>
</dbReference>
<keyword evidence="4" id="KW-0051">Antiviral defense</keyword>
<dbReference type="GO" id="GO:0051607">
    <property type="term" value="P:defense response to virus"/>
    <property type="evidence" value="ECO:0007669"/>
    <property type="project" value="UniProtKB-KW"/>
</dbReference>
<evidence type="ECO:0000256" key="5">
    <source>
        <dbReference type="ARBA" id="ARBA00030001"/>
    </source>
</evidence>
<evidence type="ECO:0000256" key="4">
    <source>
        <dbReference type="ARBA" id="ARBA00023118"/>
    </source>
</evidence>
<proteinExistence type="inferred from homology"/>
<comment type="similarity">
    <text evidence="2">Belongs to the CRISPR system Cmr5 family.</text>
</comment>
<evidence type="ECO:0000313" key="7">
    <source>
        <dbReference type="Proteomes" id="UP000020077"/>
    </source>
</evidence>
<protein>
    <recommendedName>
        <fullName evidence="5">CRISPR type III-B/RAMP module-associated protein Cmr5</fullName>
    </recommendedName>
</protein>
<reference evidence="6 7" key="1">
    <citation type="submission" date="2014-02" db="EMBL/GenBank/DDBJ databases">
        <title>Expanding our view of genomic diversity in Candidatus Accumulibacter clades.</title>
        <authorList>
            <person name="Skennerton C.T."/>
            <person name="Barr J.J."/>
            <person name="Slater F.R."/>
            <person name="Bond P.L."/>
            <person name="Tyson G.W."/>
        </authorList>
    </citation>
    <scope>NUCLEOTIDE SEQUENCE [LARGE SCALE GENOMIC DNA]</scope>
    <source>
        <strain evidence="7">BA-91</strain>
    </source>
</reference>